<comment type="caution">
    <text evidence="1">The sequence shown here is derived from an EMBL/GenBank/DDBJ whole genome shotgun (WGS) entry which is preliminary data.</text>
</comment>
<sequence>MPTPKVEKTVHGDLAAPPSVDANGIVIGAWSHPVIPEEPESFLASNCSIEACCPCLPLAQIERISLLRSNVRERFDIPGSMREDRTAAWQETARAIRQMRRHLLIDKVSCREAVNTLPAYVV</sequence>
<evidence type="ECO:0000313" key="1">
    <source>
        <dbReference type="EMBL" id="RLN49760.1"/>
    </source>
</evidence>
<dbReference type="EMBL" id="MBAD02002101">
    <property type="protein sequence ID" value="RLN49760.1"/>
    <property type="molecule type" value="Genomic_DNA"/>
</dbReference>
<dbReference type="Proteomes" id="UP000284657">
    <property type="component" value="Unassembled WGS sequence"/>
</dbReference>
<protein>
    <submittedName>
        <fullName evidence="1">Uncharacterized protein</fullName>
    </submittedName>
</protein>
<organism evidence="1 2">
    <name type="scientific">Phytophthora kernoviae</name>
    <dbReference type="NCBI Taxonomy" id="325452"/>
    <lineage>
        <taxon>Eukaryota</taxon>
        <taxon>Sar</taxon>
        <taxon>Stramenopiles</taxon>
        <taxon>Oomycota</taxon>
        <taxon>Peronosporomycetes</taxon>
        <taxon>Peronosporales</taxon>
        <taxon>Peronosporaceae</taxon>
        <taxon>Phytophthora</taxon>
    </lineage>
</organism>
<name>A0A421FR86_9STRA</name>
<proteinExistence type="predicted"/>
<evidence type="ECO:0000313" key="2">
    <source>
        <dbReference type="Proteomes" id="UP000284657"/>
    </source>
</evidence>
<dbReference type="AlphaFoldDB" id="A0A421FR86"/>
<gene>
    <name evidence="1" type="ORF">BBJ29_002744</name>
</gene>
<accession>A0A421FR86</accession>
<reference evidence="1 2" key="1">
    <citation type="submission" date="2018-07" db="EMBL/GenBank/DDBJ databases">
        <title>Genome sequencing of oomycete isolates from Chile give support for New Zealand origin for Phytophthora kernoviae and make available the first Nothophytophthora sp. genome.</title>
        <authorList>
            <person name="Studholme D.J."/>
            <person name="Sanfuentes E."/>
            <person name="Panda P."/>
            <person name="Hill R."/>
            <person name="Sambles C."/>
            <person name="Grant M."/>
            <person name="Williams N.M."/>
            <person name="Mcdougal R.L."/>
        </authorList>
    </citation>
    <scope>NUCLEOTIDE SEQUENCE [LARGE SCALE GENOMIC DNA]</scope>
    <source>
        <strain evidence="1">Chile7</strain>
    </source>
</reference>